<evidence type="ECO:0000313" key="1">
    <source>
        <dbReference type="EMBL" id="KAL2471165.1"/>
    </source>
</evidence>
<evidence type="ECO:0000313" key="2">
    <source>
        <dbReference type="Proteomes" id="UP001604336"/>
    </source>
</evidence>
<comment type="caution">
    <text evidence="1">The sequence shown here is derived from an EMBL/GenBank/DDBJ whole genome shotgun (WGS) entry which is preliminary data.</text>
</comment>
<dbReference type="EMBL" id="JBFOLK010000012">
    <property type="protein sequence ID" value="KAL2471165.1"/>
    <property type="molecule type" value="Genomic_DNA"/>
</dbReference>
<accession>A0ABD1Q4Q0</accession>
<keyword evidence="2" id="KW-1185">Reference proteome</keyword>
<gene>
    <name evidence="1" type="ORF">Adt_39301</name>
</gene>
<organism evidence="1 2">
    <name type="scientific">Abeliophyllum distichum</name>
    <dbReference type="NCBI Taxonomy" id="126358"/>
    <lineage>
        <taxon>Eukaryota</taxon>
        <taxon>Viridiplantae</taxon>
        <taxon>Streptophyta</taxon>
        <taxon>Embryophyta</taxon>
        <taxon>Tracheophyta</taxon>
        <taxon>Spermatophyta</taxon>
        <taxon>Magnoliopsida</taxon>
        <taxon>eudicotyledons</taxon>
        <taxon>Gunneridae</taxon>
        <taxon>Pentapetalae</taxon>
        <taxon>asterids</taxon>
        <taxon>lamiids</taxon>
        <taxon>Lamiales</taxon>
        <taxon>Oleaceae</taxon>
        <taxon>Forsythieae</taxon>
        <taxon>Abeliophyllum</taxon>
    </lineage>
</organism>
<proteinExistence type="predicted"/>
<sequence length="175" mass="20503">MKLPEINDMVWKGKVLCFPKTIVKYHIQTNVIGDLKLTIHKSITFHFTPYVPLKEMLMYILSEHQRNLDAIQHPSLGPLPHHSQGTTIILRAIISKRINQREIRWGSALSSRGLPKFWEWSVWIHELLFKQNLTELISTIYSAMKEYPRLNSMYIALLCGLVSGHQYLCNHKRRN</sequence>
<name>A0ABD1Q4Q0_9LAMI</name>
<dbReference type="Proteomes" id="UP001604336">
    <property type="component" value="Unassembled WGS sequence"/>
</dbReference>
<reference evidence="2" key="1">
    <citation type="submission" date="2024-07" db="EMBL/GenBank/DDBJ databases">
        <title>Two chromosome-level genome assemblies of Korean endemic species Abeliophyllum distichum and Forsythia ovata (Oleaceae).</title>
        <authorList>
            <person name="Jang H."/>
        </authorList>
    </citation>
    <scope>NUCLEOTIDE SEQUENCE [LARGE SCALE GENOMIC DNA]</scope>
</reference>
<dbReference type="AlphaFoldDB" id="A0ABD1Q4Q0"/>
<protein>
    <submittedName>
        <fullName evidence="1">Uncharacterized protein</fullName>
    </submittedName>
</protein>